<dbReference type="InterPro" id="IPR013785">
    <property type="entry name" value="Aldolase_TIM"/>
</dbReference>
<evidence type="ECO:0000256" key="3">
    <source>
        <dbReference type="ARBA" id="ARBA00017228"/>
    </source>
</evidence>
<dbReference type="GO" id="GO:0005737">
    <property type="term" value="C:cytoplasm"/>
    <property type="evidence" value="ECO:0007669"/>
    <property type="project" value="UniProtKB-SubCell"/>
</dbReference>
<dbReference type="InterPro" id="IPR034505">
    <property type="entry name" value="Coproporphyrinogen-III_oxidase"/>
</dbReference>
<dbReference type="CDD" id="cd01335">
    <property type="entry name" value="Radical_SAM"/>
    <property type="match status" value="1"/>
</dbReference>
<dbReference type="PROSITE" id="PS51918">
    <property type="entry name" value="RADICAL_SAM"/>
    <property type="match status" value="1"/>
</dbReference>
<dbReference type="Pfam" id="PF06969">
    <property type="entry name" value="HemN_C"/>
    <property type="match status" value="1"/>
</dbReference>
<feature type="domain" description="Radical SAM core" evidence="11">
    <location>
        <begin position="5"/>
        <end position="241"/>
    </location>
</feature>
<dbReference type="RefSeq" id="WP_304995540.1">
    <property type="nucleotide sequence ID" value="NZ_CP101717.1"/>
</dbReference>
<keyword evidence="6 10" id="KW-0479">Metal-binding</keyword>
<keyword evidence="8 10" id="KW-0411">Iron-sulfur</keyword>
<dbReference type="AlphaFoldDB" id="A0AB38YFT7"/>
<evidence type="ECO:0000256" key="10">
    <source>
        <dbReference type="RuleBase" id="RU364116"/>
    </source>
</evidence>
<evidence type="ECO:0000256" key="5">
    <source>
        <dbReference type="ARBA" id="ARBA00022691"/>
    </source>
</evidence>
<reference evidence="12" key="1">
    <citation type="submission" date="2022-07" db="EMBL/GenBank/DDBJ databases">
        <title>Complete genome sequence of Salinispirillum sp. LH10-3-1 capable of multiple carbohydrate inversion isolated from a soda lake.</title>
        <authorList>
            <person name="Liu J."/>
            <person name="Zhai Y."/>
            <person name="Zhang H."/>
            <person name="Yang H."/>
            <person name="Qu J."/>
            <person name="Li J."/>
        </authorList>
    </citation>
    <scope>NUCLEOTIDE SEQUENCE</scope>
    <source>
        <strain evidence="12">LH 10-3-1</strain>
    </source>
</reference>
<dbReference type="GO" id="GO:0004109">
    <property type="term" value="F:coproporphyrinogen oxidase activity"/>
    <property type="evidence" value="ECO:0007669"/>
    <property type="project" value="InterPro"/>
</dbReference>
<evidence type="ECO:0000313" key="12">
    <source>
        <dbReference type="EMBL" id="WLD58254.1"/>
    </source>
</evidence>
<organism evidence="12">
    <name type="scientific">Salinispirillum sp. LH 10-3-1</name>
    <dbReference type="NCBI Taxonomy" id="2952525"/>
    <lineage>
        <taxon>Bacteria</taxon>
        <taxon>Pseudomonadati</taxon>
        <taxon>Pseudomonadota</taxon>
        <taxon>Gammaproteobacteria</taxon>
        <taxon>Oceanospirillales</taxon>
        <taxon>Saccharospirillaceae</taxon>
        <taxon>Salinispirillum</taxon>
    </lineage>
</organism>
<comment type="similarity">
    <text evidence="2">Belongs to the anaerobic coproporphyrinogen-III oxidase family. HemW subfamily.</text>
</comment>
<name>A0AB38YFT7_9GAMM</name>
<dbReference type="GO" id="GO:0051539">
    <property type="term" value="F:4 iron, 4 sulfur cluster binding"/>
    <property type="evidence" value="ECO:0007669"/>
    <property type="project" value="UniProtKB-UniRule"/>
</dbReference>
<protein>
    <recommendedName>
        <fullName evidence="3 10">Heme chaperone HemW</fullName>
    </recommendedName>
</protein>
<evidence type="ECO:0000256" key="9">
    <source>
        <dbReference type="ARBA" id="ARBA00023186"/>
    </source>
</evidence>
<evidence type="ECO:0000259" key="11">
    <source>
        <dbReference type="PROSITE" id="PS51918"/>
    </source>
</evidence>
<dbReference type="EMBL" id="CP101717">
    <property type="protein sequence ID" value="WLD58254.1"/>
    <property type="molecule type" value="Genomic_DNA"/>
</dbReference>
<keyword evidence="7 10" id="KW-0408">Iron</keyword>
<dbReference type="PANTHER" id="PTHR13932">
    <property type="entry name" value="COPROPORPHYRINIGEN III OXIDASE"/>
    <property type="match status" value="1"/>
</dbReference>
<keyword evidence="9 10" id="KW-0143">Chaperone</keyword>
<gene>
    <name evidence="12" type="primary">hemW</name>
    <name evidence="12" type="ORF">NFC81_00325</name>
</gene>
<dbReference type="SFLD" id="SFLDG01065">
    <property type="entry name" value="anaerobic_coproporphyrinogen-I"/>
    <property type="match status" value="1"/>
</dbReference>
<dbReference type="InterPro" id="IPR007197">
    <property type="entry name" value="rSAM"/>
</dbReference>
<evidence type="ECO:0000256" key="6">
    <source>
        <dbReference type="ARBA" id="ARBA00022723"/>
    </source>
</evidence>
<dbReference type="Gene3D" id="3.20.20.70">
    <property type="entry name" value="Aldolase class I"/>
    <property type="match status" value="1"/>
</dbReference>
<evidence type="ECO:0000256" key="2">
    <source>
        <dbReference type="ARBA" id="ARBA00006100"/>
    </source>
</evidence>
<dbReference type="GO" id="GO:0006779">
    <property type="term" value="P:porphyrin-containing compound biosynthetic process"/>
    <property type="evidence" value="ECO:0007669"/>
    <property type="project" value="InterPro"/>
</dbReference>
<dbReference type="SUPFAM" id="SSF102114">
    <property type="entry name" value="Radical SAM enzymes"/>
    <property type="match status" value="1"/>
</dbReference>
<dbReference type="InterPro" id="IPR004559">
    <property type="entry name" value="HemW-like"/>
</dbReference>
<comment type="function">
    <text evidence="10">Probably acts as a heme chaperone, transferring heme to an unknown acceptor. Binds one molecule of heme per monomer, possibly covalently. Binds 1 [4Fe-4S] cluster. The cluster is coordinated with 3 cysteines and an exchangeable S-adenosyl-L-methionine.</text>
</comment>
<evidence type="ECO:0000256" key="7">
    <source>
        <dbReference type="ARBA" id="ARBA00023004"/>
    </source>
</evidence>
<comment type="subcellular location">
    <subcellularLocation>
        <location evidence="10">Cytoplasm</location>
    </subcellularLocation>
</comment>
<evidence type="ECO:0000256" key="8">
    <source>
        <dbReference type="ARBA" id="ARBA00023014"/>
    </source>
</evidence>
<comment type="cofactor">
    <cofactor evidence="1">
        <name>[4Fe-4S] cluster</name>
        <dbReference type="ChEBI" id="CHEBI:49883"/>
    </cofactor>
</comment>
<proteinExistence type="inferred from homology"/>
<keyword evidence="5 10" id="KW-0949">S-adenosyl-L-methionine</keyword>
<dbReference type="NCBIfam" id="TIGR00539">
    <property type="entry name" value="hemN_rel"/>
    <property type="match status" value="1"/>
</dbReference>
<sequence>MSPLNPASIPLALYAHFPWCVRKCPYCDFNSHTHSGELPESAYVSQLIGDLSAELARVPERRISSVFFGGGTPSLISGRELARFLDALRASGQLEDDAEITLEANPGTVERQYFADYVTAGVNRFSLGVQSFNDHALTALGRIHNGDDVYRAWDLLQQLNVQRINIDLMHGLPEQTPAGALDDLHKALALDPGHLSWYQLTIEPNTVFYRQQPTLPSEDALTEIEIEGQAVLAEHGYVQYEISAYAKSGHDCRHNQTYWTFGDYLGVGAGAHGKITGPDGIWRTQRTRMPEHYLSAIDFGRKAQLIERSDLPFEYMLNALRLKQGTDHALFSSRTGLSQQILEPMHSELVRKGLMQPDRHALSDRGWWFYNDVAGAFLTT</sequence>
<dbReference type="PANTHER" id="PTHR13932:SF5">
    <property type="entry name" value="RADICAL S-ADENOSYL METHIONINE DOMAIN-CONTAINING PROTEIN 1, MITOCHONDRIAL"/>
    <property type="match status" value="1"/>
</dbReference>
<keyword evidence="10" id="KW-0963">Cytoplasm</keyword>
<accession>A0AB38YFT7</accession>
<evidence type="ECO:0000256" key="1">
    <source>
        <dbReference type="ARBA" id="ARBA00001966"/>
    </source>
</evidence>
<dbReference type="InterPro" id="IPR006638">
    <property type="entry name" value="Elp3/MiaA/NifB-like_rSAM"/>
</dbReference>
<dbReference type="SFLD" id="SFLDS00029">
    <property type="entry name" value="Radical_SAM"/>
    <property type="match status" value="1"/>
</dbReference>
<keyword evidence="10" id="KW-0004">4Fe-4S</keyword>
<dbReference type="SFLD" id="SFLDF00288">
    <property type="entry name" value="HemN-like__clustered_with_nucl"/>
    <property type="match status" value="1"/>
</dbReference>
<dbReference type="InterPro" id="IPR058240">
    <property type="entry name" value="rSAM_sf"/>
</dbReference>
<dbReference type="GO" id="GO:0046872">
    <property type="term" value="F:metal ion binding"/>
    <property type="evidence" value="ECO:0007669"/>
    <property type="project" value="UniProtKB-UniRule"/>
</dbReference>
<dbReference type="SFLD" id="SFLDF00562">
    <property type="entry name" value="HemN-like__clustered_with_heat"/>
    <property type="match status" value="1"/>
</dbReference>
<dbReference type="InterPro" id="IPR010723">
    <property type="entry name" value="HemN_C"/>
</dbReference>
<dbReference type="SMART" id="SM00729">
    <property type="entry name" value="Elp3"/>
    <property type="match status" value="1"/>
</dbReference>
<keyword evidence="4 10" id="KW-0349">Heme</keyword>
<dbReference type="Pfam" id="PF04055">
    <property type="entry name" value="Radical_SAM"/>
    <property type="match status" value="1"/>
</dbReference>
<dbReference type="SFLD" id="SFLDG01082">
    <property type="entry name" value="B12-binding_domain_containing"/>
    <property type="match status" value="1"/>
</dbReference>
<evidence type="ECO:0000256" key="4">
    <source>
        <dbReference type="ARBA" id="ARBA00022617"/>
    </source>
</evidence>